<evidence type="ECO:0000256" key="1">
    <source>
        <dbReference type="SAM" id="SignalP"/>
    </source>
</evidence>
<accession>A0A2Z4UBX7</accession>
<keyword evidence="1" id="KW-0732">Signal</keyword>
<dbReference type="KEGG" id="blau:DQQ01_10630"/>
<sequence length="363" mass="41196">MTIQKRKLFLCVCCLLAIFFVSGCDSREEKQVRNAVEKELRLLKTADNNIAAQYIQSEDLIQLSPNAEILSEDITHIFQLFYKNFSYETNKISIKKNRAVVHTNLKILDSQKLAKDFVCLSLKKSIEQEAMPSEVQPSSIASYELLRKLLESETYKTKTVSADISLKKEKEQWTVLHTSELDDILTGHFFSYITDPELLSPSEIVKTHFKTIKGFDSEQLKLYLSLDSLADAGDSYGNTLIHAVTGQISRSFDFKIKEETIDNTSAIVQASITSVDFQSIFQNYQEELAKWLKTSEALAGGIEGRRQKEHELLLSAVEKNKAFLSRDVKIPLINDGVNWKIQMTPELSQAIFGDMQDTLDTIT</sequence>
<gene>
    <name evidence="2" type="ORF">DQQ01_10630</name>
</gene>
<protein>
    <recommendedName>
        <fullName evidence="4">DUF4878 domain-containing protein</fullName>
    </recommendedName>
</protein>
<keyword evidence="3" id="KW-1185">Reference proteome</keyword>
<dbReference type="RefSeq" id="WP_111920020.1">
    <property type="nucleotide sequence ID" value="NZ_CAUWHR010000002.1"/>
</dbReference>
<name>A0A2Z4UBX7_9FIRM</name>
<dbReference type="OrthoDB" id="1698854at2"/>
<dbReference type="EMBL" id="CP030280">
    <property type="protein sequence ID" value="AWY98532.1"/>
    <property type="molecule type" value="Genomic_DNA"/>
</dbReference>
<feature type="chain" id="PRO_5039706885" description="DUF4878 domain-containing protein" evidence="1">
    <location>
        <begin position="24"/>
        <end position="363"/>
    </location>
</feature>
<evidence type="ECO:0000313" key="3">
    <source>
        <dbReference type="Proteomes" id="UP000250003"/>
    </source>
</evidence>
<organism evidence="2 3">
    <name type="scientific">Blautia argi</name>
    <dbReference type="NCBI Taxonomy" id="1912897"/>
    <lineage>
        <taxon>Bacteria</taxon>
        <taxon>Bacillati</taxon>
        <taxon>Bacillota</taxon>
        <taxon>Clostridia</taxon>
        <taxon>Lachnospirales</taxon>
        <taxon>Lachnospiraceae</taxon>
        <taxon>Blautia</taxon>
    </lineage>
</organism>
<dbReference type="PROSITE" id="PS51257">
    <property type="entry name" value="PROKAR_LIPOPROTEIN"/>
    <property type="match status" value="1"/>
</dbReference>
<dbReference type="AlphaFoldDB" id="A0A2Z4UBX7"/>
<feature type="signal peptide" evidence="1">
    <location>
        <begin position="1"/>
        <end position="23"/>
    </location>
</feature>
<reference evidence="3" key="1">
    <citation type="submission" date="2018-06" db="EMBL/GenBank/DDBJ databases">
        <title>Description of Blautia argi sp. nov., a new anaerobic isolated from dog feces.</title>
        <authorList>
            <person name="Chang Y.-H."/>
            <person name="Paek J."/>
            <person name="Shin Y."/>
        </authorList>
    </citation>
    <scope>NUCLEOTIDE SEQUENCE [LARGE SCALE GENOMIC DNA]</scope>
    <source>
        <strain evidence="3">KCTC 15426</strain>
    </source>
</reference>
<proteinExistence type="predicted"/>
<evidence type="ECO:0000313" key="2">
    <source>
        <dbReference type="EMBL" id="AWY98532.1"/>
    </source>
</evidence>
<evidence type="ECO:0008006" key="4">
    <source>
        <dbReference type="Google" id="ProtNLM"/>
    </source>
</evidence>
<dbReference type="Proteomes" id="UP000250003">
    <property type="component" value="Chromosome"/>
</dbReference>